<evidence type="ECO:0000313" key="2">
    <source>
        <dbReference type="Proteomes" id="UP001226434"/>
    </source>
</evidence>
<sequence>MGMVLSRRKICFNDDYTVPFSKAVALQNSDLDKYTGTYSSNDLPFKVVCKKVNNRIIFDAAGKTMEAEPMGTTYFMNLKTGTFFEFVPDKDELQIKETDNVYYLHKKSNSAVYANMLV</sequence>
<accession>A0ABT6RDY5</accession>
<dbReference type="Proteomes" id="UP001226434">
    <property type="component" value="Unassembled WGS sequence"/>
</dbReference>
<gene>
    <name evidence="1" type="ORF">QJ048_12540</name>
</gene>
<name>A0ABT6RDY5_9BACT</name>
<evidence type="ECO:0000313" key="1">
    <source>
        <dbReference type="EMBL" id="MDI3320610.1"/>
    </source>
</evidence>
<dbReference type="EMBL" id="JASBRG010000007">
    <property type="protein sequence ID" value="MDI3320610.1"/>
    <property type="molecule type" value="Genomic_DNA"/>
</dbReference>
<evidence type="ECO:0008006" key="3">
    <source>
        <dbReference type="Google" id="ProtNLM"/>
    </source>
</evidence>
<proteinExistence type="predicted"/>
<dbReference type="RefSeq" id="WP_282334706.1">
    <property type="nucleotide sequence ID" value="NZ_JASBRG010000007.1"/>
</dbReference>
<organism evidence="1 2">
    <name type="scientific">Pinibacter soli</name>
    <dbReference type="NCBI Taxonomy" id="3044211"/>
    <lineage>
        <taxon>Bacteria</taxon>
        <taxon>Pseudomonadati</taxon>
        <taxon>Bacteroidota</taxon>
        <taxon>Chitinophagia</taxon>
        <taxon>Chitinophagales</taxon>
        <taxon>Chitinophagaceae</taxon>
        <taxon>Pinibacter</taxon>
    </lineage>
</organism>
<protein>
    <recommendedName>
        <fullName evidence="3">DUF3471 domain-containing protein</fullName>
    </recommendedName>
</protein>
<keyword evidence="2" id="KW-1185">Reference proteome</keyword>
<comment type="caution">
    <text evidence="1">The sequence shown here is derived from an EMBL/GenBank/DDBJ whole genome shotgun (WGS) entry which is preliminary data.</text>
</comment>
<reference evidence="1 2" key="1">
    <citation type="submission" date="2023-05" db="EMBL/GenBank/DDBJ databases">
        <title>Genome sequence of Pinibacter sp. MAH-24.</title>
        <authorList>
            <person name="Huq M.A."/>
        </authorList>
    </citation>
    <scope>NUCLEOTIDE SEQUENCE [LARGE SCALE GENOMIC DNA]</scope>
    <source>
        <strain evidence="1 2">MAH-24</strain>
    </source>
</reference>